<evidence type="ECO:0000259" key="1">
    <source>
        <dbReference type="Pfam" id="PF20178"/>
    </source>
</evidence>
<organism evidence="2 3">
    <name type="scientific">Pseudomonas fluorescens</name>
    <dbReference type="NCBI Taxonomy" id="294"/>
    <lineage>
        <taxon>Bacteria</taxon>
        <taxon>Pseudomonadati</taxon>
        <taxon>Pseudomonadota</taxon>
        <taxon>Gammaproteobacteria</taxon>
        <taxon>Pseudomonadales</taxon>
        <taxon>Pseudomonadaceae</taxon>
        <taxon>Pseudomonas</taxon>
    </lineage>
</organism>
<gene>
    <name evidence="2" type="ORF">CIB54_26580</name>
</gene>
<dbReference type="Pfam" id="PF20178">
    <property type="entry name" value="ToxA_N"/>
    <property type="match status" value="2"/>
</dbReference>
<protein>
    <recommendedName>
        <fullName evidence="1">Dermonecrotic toxin N-terminal domain-containing protein</fullName>
    </recommendedName>
</protein>
<sequence>MVRVTPPYFFDEFLLPVSRKTPSARERLLGLSVKDLEWLNTLYYASHSARQNPQLHTYPMCVEKLLINVAGQPAMPLAGAFVMSPSPDGGKALLYTPYGGIQVADDHARLLTEVGKQLADPLQRVELLSFQSIAQRNALPLGTAIILTTQIVEGPVQEDQEQTLQACQQANVLAMLEQLQKAPTLPNMLDTLLGIMARTDFLGLDQRDTRVNCFIQDPVSGQRRWVASLPLSEALLQFYVKHAWPREQTREFVNPKHDTTAFTPAQLEQDRQRWEMLIQQISNILSRLLDSLLQTYWNEDINNGTSRLNLFAQIMADKFRVDILLKRQQKILSAGESHMLQAMFLSDQTARRTYASHLSVEKVRVYAPYQHYVELAGTLAISETHAYLYTQSRGLQVLEDLDDLKDTLLSMLKSAGHEDELLNFLSLDERNTFIGLDQINIAVQPATAGIFTSLVEDIALKQTSNMNHALALYRRNDGQVDLAALLDYALDIRTMLDHRLATLDTGGRWTVHPVASGSGRPSTVRAERAKLHLQRLEAAEDALASERQNRPTLRSMATLALNAELQKQQQDLNADEVFINTYATQAQEREERPPVSSLSMVEHFIERLSREATPVAASSRTWFYSKPNQGVALKLHSMTLKTFNGIIDQVMLVFANHSMRELPRLYLANTRDKHAHSMLNGLRSEAELRRLNTTMTPGSQQILDAVLQPESLSRVTRYGINGFLPDAYGLTLATGTPENVQPLANTFLLTERGGIDPQRSGHVVLWTPRRGYEAFPSIQALRTEMTQRLAHPIQRLSLLENLPVSLRVPHQVYRLGPLQRIDDNVLNNRLQTYSDYVLDDVDRLLSMKLPARALQDRLDTVLEQAAPTNLARAIAIARATINQQALPTWLGMALAEEQIHQVELLEQYHNSAPDEKDYLQGITPIRKHTSTALLALLQVRFPGQKLDPDDVLIPAHQALDIHVYSLTDFALRHWPDLNAENIRPRSRTATPLPDTLDANAVIQMVRQLDLKTHYQTLLQNMLNPQTEEGRKRRDLFCRQLPWQTLQYAHEQKLQERLSARALNMVQQVFNMPDALARGKLTGASAIIRSLALIATESAASVKALGMYLIGPETRSAGPLVLHAPYSEKHVFKEYANEQALLDELERPGELQEWTLTHLEAPHQATYRNLLQNNRRPSSDIRLAKAAISGNVLHDLFTDNTQILLKMLAGQFEQGAKRLWDRAVDLLGEGIPNAVQFMAGKLAYPLVVWRSYQLFKRSAEALQLHKWKAALKDFISGVAQMAALGRELEGTDASPPAETAVAQADLSDQALPTATTLTTLKITSASRTRLQPFENHDIALKDLELSTSSQVYTDKTTLKNYVPLEGKVYSVKKTAKHWRLAQGSQAGPYVGRNAQGKWVLDLSRHHPRFGKTLSRMKVQTSVEKSIDIEATGIRQIAALSSWQARVIDEALNVATYYANNCHRNLVRFSAAPAPDHRVGVFLHEMFGVPDLSTDQVDRIRSVVHEILEELCDSSLTSQDSNRFVSGSTAGNGEEQYAFIIPADPGRKLYLLERFFYPQMGVYHGRLHSPFDISAHARACTLIHELSHLKLSTEDLAYLDSMRPFPDLINTALRGSVALKTELEDVRKFALSTLTPSDMLFKVWNDYSEKWEDYGDGTSTQELEQKVLDTTGAKTLDDARVIFMSNDDKRIDTILANADSLTYLISELGRLLDAGA</sequence>
<dbReference type="EMBL" id="NVXX01000066">
    <property type="protein sequence ID" value="PKH12764.1"/>
    <property type="molecule type" value="Genomic_DNA"/>
</dbReference>
<proteinExistence type="predicted"/>
<evidence type="ECO:0000313" key="2">
    <source>
        <dbReference type="EMBL" id="PKH12764.1"/>
    </source>
</evidence>
<evidence type="ECO:0000313" key="3">
    <source>
        <dbReference type="Proteomes" id="UP000233564"/>
    </source>
</evidence>
<comment type="caution">
    <text evidence="2">The sequence shown here is derived from an EMBL/GenBank/DDBJ whole genome shotgun (WGS) entry which is preliminary data.</text>
</comment>
<dbReference type="Gene3D" id="3.40.390.10">
    <property type="entry name" value="Collagenase (Catalytic Domain)"/>
    <property type="match status" value="1"/>
</dbReference>
<feature type="domain" description="Dermonecrotic toxin N-terminal" evidence="1">
    <location>
        <begin position="922"/>
        <end position="1145"/>
    </location>
</feature>
<dbReference type="Proteomes" id="UP000233564">
    <property type="component" value="Unassembled WGS sequence"/>
</dbReference>
<accession>A0A2N1DU06</accession>
<dbReference type="RefSeq" id="WP_101221443.1">
    <property type="nucleotide sequence ID" value="NZ_KZ478041.1"/>
</dbReference>
<dbReference type="GO" id="GO:0008237">
    <property type="term" value="F:metallopeptidase activity"/>
    <property type="evidence" value="ECO:0007669"/>
    <property type="project" value="InterPro"/>
</dbReference>
<name>A0A2N1DU06_PSEFL</name>
<dbReference type="InterPro" id="IPR046673">
    <property type="entry name" value="ToxA_N"/>
</dbReference>
<feature type="domain" description="Dermonecrotic toxin N-terminal" evidence="1">
    <location>
        <begin position="548"/>
        <end position="799"/>
    </location>
</feature>
<reference evidence="2 3" key="1">
    <citation type="submission" date="2017-08" db="EMBL/GenBank/DDBJ databases">
        <authorList>
            <person name="de Groot N.N."/>
        </authorList>
    </citation>
    <scope>NUCLEOTIDE SEQUENCE [LARGE SCALE GENOMIC DNA]</scope>
    <source>
        <strain evidence="2 3">PfR 37</strain>
    </source>
</reference>
<dbReference type="InterPro" id="IPR024079">
    <property type="entry name" value="MetalloPept_cat_dom_sf"/>
</dbReference>